<feature type="domain" description="Cadherin" evidence="10">
    <location>
        <begin position="88"/>
        <end position="195"/>
    </location>
</feature>
<dbReference type="Proteomes" id="UP001148018">
    <property type="component" value="Unassembled WGS sequence"/>
</dbReference>
<keyword evidence="3" id="KW-0677">Repeat</keyword>
<dbReference type="GO" id="GO:0016342">
    <property type="term" value="C:catenin complex"/>
    <property type="evidence" value="ECO:0007669"/>
    <property type="project" value="TreeGrafter"/>
</dbReference>
<name>A0A9Q0IDJ8_9TELE</name>
<dbReference type="CDD" id="cd11304">
    <property type="entry name" value="Cadherin_repeat"/>
    <property type="match status" value="1"/>
</dbReference>
<gene>
    <name evidence="11" type="ORF">NHX12_002952</name>
</gene>
<dbReference type="FunFam" id="2.60.40.60:FF:000035">
    <property type="entry name" value="Protocadherin Fat 3"/>
    <property type="match status" value="1"/>
</dbReference>
<evidence type="ECO:0000256" key="8">
    <source>
        <dbReference type="ARBA" id="ARBA00023180"/>
    </source>
</evidence>
<dbReference type="PROSITE" id="PS50268">
    <property type="entry name" value="CADHERIN_2"/>
    <property type="match status" value="2"/>
</dbReference>
<dbReference type="GO" id="GO:0007156">
    <property type="term" value="P:homophilic cell adhesion via plasma membrane adhesion molecules"/>
    <property type="evidence" value="ECO:0007669"/>
    <property type="project" value="InterPro"/>
</dbReference>
<evidence type="ECO:0000256" key="7">
    <source>
        <dbReference type="ARBA" id="ARBA00023136"/>
    </source>
</evidence>
<keyword evidence="6" id="KW-1133">Transmembrane helix</keyword>
<dbReference type="GO" id="GO:0008013">
    <property type="term" value="F:beta-catenin binding"/>
    <property type="evidence" value="ECO:0007669"/>
    <property type="project" value="TreeGrafter"/>
</dbReference>
<evidence type="ECO:0000313" key="12">
    <source>
        <dbReference type="Proteomes" id="UP001148018"/>
    </source>
</evidence>
<dbReference type="PANTHER" id="PTHR24027:SF438">
    <property type="entry name" value="CADHERIN 23"/>
    <property type="match status" value="1"/>
</dbReference>
<dbReference type="OrthoDB" id="6252479at2759"/>
<sequence>MLLCVLCCGPPDTAYVRVFISVVNDNKPVLVQRLYQVAVDEKADVGLVMVTVRYQVAVDEKADVGLAMVTVRYQVAVDEKADVGLAMVTVRYQVAVDEKADVGLVMVTVSANDRPGRRYAWQRANDKLCYQITEGNAAGMFDIEPEVGGVFLAQPLDYERQKRFRLLVLVSDGRWEDYTAVVVNVVNRNDEAPVFSMSEYYCSITEDLDGSPVLVSVSGVSEGHRPRRLLLFHPWAGRRVPLCDQQNDGEMYTQRTMNREERAVMATDEGGEGLTGITDVTVNIWDINDSAPAFPCSPDACLPQGTFVMEMTAVDAADAAVGQDAIVTYPLHGELAHDGRRGPVRRGHWHHLGGRGGADRLDRRPTGTCLWMEARGIENVSCKLLRQRVIFIFVI</sequence>
<protein>
    <recommendedName>
        <fullName evidence="10">Cadherin domain-containing protein</fullName>
    </recommendedName>
</protein>
<comment type="subcellular location">
    <subcellularLocation>
        <location evidence="1">Membrane</location>
    </subcellularLocation>
</comment>
<keyword evidence="7" id="KW-0472">Membrane</keyword>
<dbReference type="GO" id="GO:0005509">
    <property type="term" value="F:calcium ion binding"/>
    <property type="evidence" value="ECO:0007669"/>
    <property type="project" value="UniProtKB-UniRule"/>
</dbReference>
<feature type="domain" description="Cadherin" evidence="10">
    <location>
        <begin position="248"/>
        <end position="294"/>
    </location>
</feature>
<evidence type="ECO:0000256" key="4">
    <source>
        <dbReference type="ARBA" id="ARBA00022837"/>
    </source>
</evidence>
<evidence type="ECO:0000256" key="3">
    <source>
        <dbReference type="ARBA" id="ARBA00022737"/>
    </source>
</evidence>
<evidence type="ECO:0000256" key="2">
    <source>
        <dbReference type="ARBA" id="ARBA00022692"/>
    </source>
</evidence>
<keyword evidence="12" id="KW-1185">Reference proteome</keyword>
<dbReference type="GO" id="GO:0016477">
    <property type="term" value="P:cell migration"/>
    <property type="evidence" value="ECO:0007669"/>
    <property type="project" value="TreeGrafter"/>
</dbReference>
<dbReference type="PRINTS" id="PR00205">
    <property type="entry name" value="CADHERIN"/>
</dbReference>
<evidence type="ECO:0000259" key="10">
    <source>
        <dbReference type="PROSITE" id="PS50268"/>
    </source>
</evidence>
<dbReference type="Pfam" id="PF00028">
    <property type="entry name" value="Cadherin"/>
    <property type="match status" value="1"/>
</dbReference>
<dbReference type="InterPro" id="IPR002126">
    <property type="entry name" value="Cadherin-like_dom"/>
</dbReference>
<keyword evidence="4 9" id="KW-0106">Calcium</keyword>
<comment type="caution">
    <text evidence="11">The sequence shown here is derived from an EMBL/GenBank/DDBJ whole genome shotgun (WGS) entry which is preliminary data.</text>
</comment>
<keyword evidence="2" id="KW-0812">Transmembrane</keyword>
<proteinExistence type="predicted"/>
<dbReference type="EMBL" id="JANIIK010000110">
    <property type="protein sequence ID" value="KAJ3596547.1"/>
    <property type="molecule type" value="Genomic_DNA"/>
</dbReference>
<dbReference type="InterPro" id="IPR039808">
    <property type="entry name" value="Cadherin"/>
</dbReference>
<dbReference type="AlphaFoldDB" id="A0A9Q0IDJ8"/>
<dbReference type="GO" id="GO:0045296">
    <property type="term" value="F:cadherin binding"/>
    <property type="evidence" value="ECO:0007669"/>
    <property type="project" value="TreeGrafter"/>
</dbReference>
<accession>A0A9Q0IDJ8</accession>
<dbReference type="PANTHER" id="PTHR24027">
    <property type="entry name" value="CADHERIN-23"/>
    <property type="match status" value="1"/>
</dbReference>
<dbReference type="SMART" id="SM00112">
    <property type="entry name" value="CA"/>
    <property type="match status" value="2"/>
</dbReference>
<organism evidence="11 12">
    <name type="scientific">Muraenolepis orangiensis</name>
    <name type="common">Patagonian moray cod</name>
    <dbReference type="NCBI Taxonomy" id="630683"/>
    <lineage>
        <taxon>Eukaryota</taxon>
        <taxon>Metazoa</taxon>
        <taxon>Chordata</taxon>
        <taxon>Craniata</taxon>
        <taxon>Vertebrata</taxon>
        <taxon>Euteleostomi</taxon>
        <taxon>Actinopterygii</taxon>
        <taxon>Neopterygii</taxon>
        <taxon>Teleostei</taxon>
        <taxon>Neoteleostei</taxon>
        <taxon>Acanthomorphata</taxon>
        <taxon>Zeiogadaria</taxon>
        <taxon>Gadariae</taxon>
        <taxon>Gadiformes</taxon>
        <taxon>Muraenolepidoidei</taxon>
        <taxon>Muraenolepididae</taxon>
        <taxon>Muraenolepis</taxon>
    </lineage>
</organism>
<reference evidence="11" key="1">
    <citation type="submission" date="2022-07" db="EMBL/GenBank/DDBJ databases">
        <title>Chromosome-level genome of Muraenolepis orangiensis.</title>
        <authorList>
            <person name="Kim J."/>
        </authorList>
    </citation>
    <scope>NUCLEOTIDE SEQUENCE</scope>
    <source>
        <strain evidence="11">KU_S4_2022</strain>
        <tissue evidence="11">Muscle</tissue>
    </source>
</reference>
<evidence type="ECO:0000313" key="11">
    <source>
        <dbReference type="EMBL" id="KAJ3596547.1"/>
    </source>
</evidence>
<dbReference type="InterPro" id="IPR015919">
    <property type="entry name" value="Cadherin-like_sf"/>
</dbReference>
<evidence type="ECO:0000256" key="1">
    <source>
        <dbReference type="ARBA" id="ARBA00004370"/>
    </source>
</evidence>
<evidence type="ECO:0000256" key="5">
    <source>
        <dbReference type="ARBA" id="ARBA00022889"/>
    </source>
</evidence>
<keyword evidence="8" id="KW-0325">Glycoprotein</keyword>
<evidence type="ECO:0000256" key="6">
    <source>
        <dbReference type="ARBA" id="ARBA00022989"/>
    </source>
</evidence>
<evidence type="ECO:0000256" key="9">
    <source>
        <dbReference type="PROSITE-ProRule" id="PRU00043"/>
    </source>
</evidence>
<dbReference type="GO" id="GO:0031175">
    <property type="term" value="P:neuron projection development"/>
    <property type="evidence" value="ECO:0007669"/>
    <property type="project" value="TreeGrafter"/>
</dbReference>
<dbReference type="SUPFAM" id="SSF49313">
    <property type="entry name" value="Cadherin-like"/>
    <property type="match status" value="2"/>
</dbReference>
<keyword evidence="5" id="KW-0130">Cell adhesion</keyword>
<dbReference type="Gene3D" id="2.60.40.60">
    <property type="entry name" value="Cadherins"/>
    <property type="match status" value="2"/>
</dbReference>